<dbReference type="PANTHER" id="PTHR42901">
    <property type="entry name" value="ALCOHOL DEHYDROGENASE"/>
    <property type="match status" value="1"/>
</dbReference>
<dbReference type="InterPro" id="IPR002347">
    <property type="entry name" value="SDR_fam"/>
</dbReference>
<comment type="similarity">
    <text evidence="1">Belongs to the short-chain dehydrogenases/reductases (SDR) family.</text>
</comment>
<dbReference type="SUPFAM" id="SSF51735">
    <property type="entry name" value="NAD(P)-binding Rossmann-fold domains"/>
    <property type="match status" value="1"/>
</dbReference>
<dbReference type="GO" id="GO:0016491">
    <property type="term" value="F:oxidoreductase activity"/>
    <property type="evidence" value="ECO:0007669"/>
    <property type="project" value="UniProtKB-KW"/>
</dbReference>
<dbReference type="PROSITE" id="PS00061">
    <property type="entry name" value="ADH_SHORT"/>
    <property type="match status" value="1"/>
</dbReference>
<dbReference type="Proteomes" id="UP000678228">
    <property type="component" value="Unassembled WGS sequence"/>
</dbReference>
<dbReference type="NCBIfam" id="NF006776">
    <property type="entry name" value="PRK09291.1"/>
    <property type="match status" value="1"/>
</dbReference>
<protein>
    <submittedName>
        <fullName evidence="4">SDR family oxidoreductase</fullName>
    </submittedName>
</protein>
<comment type="caution">
    <text evidence="4">The sequence shown here is derived from an EMBL/GenBank/DDBJ whole genome shotgun (WGS) entry which is preliminary data.</text>
</comment>
<dbReference type="InterPro" id="IPR036291">
    <property type="entry name" value="NAD(P)-bd_dom_sf"/>
</dbReference>
<dbReference type="PANTHER" id="PTHR42901:SF1">
    <property type="entry name" value="ALCOHOL DEHYDROGENASE"/>
    <property type="match status" value="1"/>
</dbReference>
<keyword evidence="2" id="KW-0560">Oxidoreductase</keyword>
<dbReference type="PRINTS" id="PR00081">
    <property type="entry name" value="GDHRDH"/>
</dbReference>
<dbReference type="InterPro" id="IPR020904">
    <property type="entry name" value="Sc_DH/Rdtase_CS"/>
</dbReference>
<proteinExistence type="inferred from homology"/>
<organism evidence="4 5">
    <name type="scientific">Halalkalibacter suaedae</name>
    <dbReference type="NCBI Taxonomy" id="2822140"/>
    <lineage>
        <taxon>Bacteria</taxon>
        <taxon>Bacillati</taxon>
        <taxon>Bacillota</taxon>
        <taxon>Bacilli</taxon>
        <taxon>Bacillales</taxon>
        <taxon>Bacillaceae</taxon>
        <taxon>Halalkalibacter</taxon>
    </lineage>
</organism>
<name>A0A940WV02_9BACI</name>
<evidence type="ECO:0000256" key="3">
    <source>
        <dbReference type="SAM" id="Coils"/>
    </source>
</evidence>
<dbReference type="EMBL" id="JAGKSQ010000002">
    <property type="protein sequence ID" value="MBP3950778.1"/>
    <property type="molecule type" value="Genomic_DNA"/>
</dbReference>
<evidence type="ECO:0000256" key="2">
    <source>
        <dbReference type="ARBA" id="ARBA00023002"/>
    </source>
</evidence>
<dbReference type="Gene3D" id="3.40.50.720">
    <property type="entry name" value="NAD(P)-binding Rossmann-like Domain"/>
    <property type="match status" value="1"/>
</dbReference>
<reference evidence="4" key="1">
    <citation type="submission" date="2021-03" db="EMBL/GenBank/DDBJ databases">
        <title>Bacillus suaedae sp. nov., isolated from Suaeda aralocaspica.</title>
        <authorList>
            <person name="Lei R.F.R."/>
        </authorList>
    </citation>
    <scope>NUCLEOTIDE SEQUENCE</scope>
    <source>
        <strain evidence="4">YZJH907-2</strain>
    </source>
</reference>
<sequence length="261" mass="29336">MTKTIFITGAATGLGKGTAIGLAKKGYKVIAAVELHSQVTTLREDAKNAEVELEVIKIDIKNQDERARMLQYDFDIFVANAAVNEGGPLGEVPMSIFREIFEVNVFSTLETAQLAARLFMKKGHGKIVFMSSIAGIMASPYSGLYAASKHALEAIAKTMQKEMEPFGVQVATINPGPFATGFNDRAVEAKWNWYNEDIHYTPKEEMKEADKSVKNQFDPKKMITKMIEIIPEDSHQFRTVFPKETEQQMKKEEAEYWEKKI</sequence>
<dbReference type="Pfam" id="PF00106">
    <property type="entry name" value="adh_short"/>
    <property type="match status" value="1"/>
</dbReference>
<keyword evidence="5" id="KW-1185">Reference proteome</keyword>
<dbReference type="AlphaFoldDB" id="A0A940WV02"/>
<feature type="coiled-coil region" evidence="3">
    <location>
        <begin position="32"/>
        <end position="66"/>
    </location>
</feature>
<dbReference type="RefSeq" id="WP_210596455.1">
    <property type="nucleotide sequence ID" value="NZ_JAGKSQ010000002.1"/>
</dbReference>
<keyword evidence="3" id="KW-0175">Coiled coil</keyword>
<gene>
    <name evidence="4" type="ORF">J7W16_06490</name>
</gene>
<evidence type="ECO:0000313" key="5">
    <source>
        <dbReference type="Proteomes" id="UP000678228"/>
    </source>
</evidence>
<evidence type="ECO:0000313" key="4">
    <source>
        <dbReference type="EMBL" id="MBP3950778.1"/>
    </source>
</evidence>
<accession>A0A940WV02</accession>
<evidence type="ECO:0000256" key="1">
    <source>
        <dbReference type="ARBA" id="ARBA00006484"/>
    </source>
</evidence>